<evidence type="ECO:0000313" key="2">
    <source>
        <dbReference type="Proteomes" id="UP000654075"/>
    </source>
</evidence>
<accession>A0A813HY73</accession>
<protein>
    <recommendedName>
        <fullName evidence="3">CRAL-TRIO domain-containing protein</fullName>
    </recommendedName>
</protein>
<reference evidence="1" key="1">
    <citation type="submission" date="2021-02" db="EMBL/GenBank/DDBJ databases">
        <authorList>
            <person name="Dougan E. K."/>
            <person name="Rhodes N."/>
            <person name="Thang M."/>
            <person name="Chan C."/>
        </authorList>
    </citation>
    <scope>NUCLEOTIDE SEQUENCE</scope>
</reference>
<sequence>MGNGIAKSLDACECPSIFQEAVEDVEDVEVEEGRWCCNLFGSSQTRDVEAMPLSFYGAGPSQPPPAKLASLFQGTLDAATSCSSDRRPSHGARETSIVLAVEEPGLVNSSPTSGALTADQTVLDQNVVAAAEEEVPLAVRQLAESAQLASRYASEDAHLVAGMPLAAFWRRLVAAELVGHKSEGGSLHRAEKLLNFRLRFSWPLTIRWAHVEKALRSGVHQYLPPRWPGDKPVVTFTASRVDTRVCTMEEYQMLAMLMLEAAFRDEAAGVIIVADLRRISWAVGQALMSSFADVTRGLALVSGAVPVKVSHIQLIEDWDGARIARTAVGLVLARLSGKMRHRVSRGGLQEALDVLGPDAVSSTMGGTRDSE</sequence>
<gene>
    <name evidence="1" type="ORF">PGLA1383_LOCUS57014</name>
</gene>
<dbReference type="Proteomes" id="UP000654075">
    <property type="component" value="Unassembled WGS sequence"/>
</dbReference>
<dbReference type="Gene3D" id="3.40.525.10">
    <property type="entry name" value="CRAL-TRIO lipid binding domain"/>
    <property type="match status" value="1"/>
</dbReference>
<evidence type="ECO:0008006" key="3">
    <source>
        <dbReference type="Google" id="ProtNLM"/>
    </source>
</evidence>
<proteinExistence type="predicted"/>
<dbReference type="SUPFAM" id="SSF52087">
    <property type="entry name" value="CRAL/TRIO domain"/>
    <property type="match status" value="1"/>
</dbReference>
<feature type="non-terminal residue" evidence="1">
    <location>
        <position position="371"/>
    </location>
</feature>
<dbReference type="EMBL" id="CAJNNV010033170">
    <property type="protein sequence ID" value="CAE8642534.1"/>
    <property type="molecule type" value="Genomic_DNA"/>
</dbReference>
<dbReference type="InterPro" id="IPR036865">
    <property type="entry name" value="CRAL-TRIO_dom_sf"/>
</dbReference>
<keyword evidence="2" id="KW-1185">Reference proteome</keyword>
<name>A0A813HY73_POLGL</name>
<evidence type="ECO:0000313" key="1">
    <source>
        <dbReference type="EMBL" id="CAE8642534.1"/>
    </source>
</evidence>
<dbReference type="AlphaFoldDB" id="A0A813HY73"/>
<organism evidence="1 2">
    <name type="scientific">Polarella glacialis</name>
    <name type="common">Dinoflagellate</name>
    <dbReference type="NCBI Taxonomy" id="89957"/>
    <lineage>
        <taxon>Eukaryota</taxon>
        <taxon>Sar</taxon>
        <taxon>Alveolata</taxon>
        <taxon>Dinophyceae</taxon>
        <taxon>Suessiales</taxon>
        <taxon>Suessiaceae</taxon>
        <taxon>Polarella</taxon>
    </lineage>
</organism>
<comment type="caution">
    <text evidence="1">The sequence shown here is derived from an EMBL/GenBank/DDBJ whole genome shotgun (WGS) entry which is preliminary data.</text>
</comment>
<dbReference type="OrthoDB" id="433916at2759"/>